<dbReference type="PROSITE" id="PS50196">
    <property type="entry name" value="RANBD1"/>
    <property type="match status" value="1"/>
</dbReference>
<dbReference type="EMBL" id="SPRC01000013">
    <property type="protein sequence ID" value="TIB80866.1"/>
    <property type="molecule type" value="Genomic_DNA"/>
</dbReference>
<dbReference type="InterPro" id="IPR045255">
    <property type="entry name" value="RanBP1-like"/>
</dbReference>
<feature type="compositionally biased region" description="Basic and acidic residues" evidence="3">
    <location>
        <begin position="11"/>
        <end position="31"/>
    </location>
</feature>
<sequence>MSEDEQQQYNKIEDDKQTRKRDRETSVEPKADIVRLYLITHVYLSNPRQKSQDSATKRGRTANDEKVNQIRDKVEDISWHNKETDKKSDNEEPPKVVETTAPKKQSSFAAFASTASPFASAPSNASNSLSNKPTVSSSNAFSAFAGSTPKPQVESSDISSFNDKLASTQGESINSDNKLDLKPAQITTGEENEENLLQIRSKLYLLQDEPGTSNGNWKERGVGLFKLNKDKNGRSRLVMRADGVLRVILNAALFAKMPVEHPQEKFVRFSAHNESNKLEHYTVKFSNGKLAKEAYETILANLPASKEETSKESEKSDEKEDSDEKDKEDTKDTKEESKDNTEEDAGSQDKEDNDNNKNHENADEKV</sequence>
<evidence type="ECO:0000259" key="4">
    <source>
        <dbReference type="PROSITE" id="PS50196"/>
    </source>
</evidence>
<gene>
    <name evidence="6" type="ORF">E3Q02_03911</name>
    <name evidence="5" type="ORF">E3Q22_01649</name>
</gene>
<keyword evidence="2" id="KW-0539">Nucleus</keyword>
<evidence type="ECO:0000313" key="6">
    <source>
        <dbReference type="EMBL" id="TIC61471.1"/>
    </source>
</evidence>
<dbReference type="CDD" id="cd13180">
    <property type="entry name" value="RanBD_RanBP3"/>
    <property type="match status" value="1"/>
</dbReference>
<evidence type="ECO:0000256" key="3">
    <source>
        <dbReference type="SAM" id="MobiDB-lite"/>
    </source>
</evidence>
<organism evidence="5 8">
    <name type="scientific">Wallemia mellicola</name>
    <dbReference type="NCBI Taxonomy" id="1708541"/>
    <lineage>
        <taxon>Eukaryota</taxon>
        <taxon>Fungi</taxon>
        <taxon>Dikarya</taxon>
        <taxon>Basidiomycota</taxon>
        <taxon>Wallemiomycotina</taxon>
        <taxon>Wallemiomycetes</taxon>
        <taxon>Wallemiales</taxon>
        <taxon>Wallemiaceae</taxon>
        <taxon>Wallemia</taxon>
    </lineage>
</organism>
<protein>
    <submittedName>
        <fullName evidence="5">PH domain-like protein</fullName>
    </submittedName>
</protein>
<comment type="subcellular location">
    <subcellularLocation>
        <location evidence="1">Nucleus</location>
    </subcellularLocation>
</comment>
<dbReference type="PANTHER" id="PTHR23138">
    <property type="entry name" value="RAN BINDING PROTEIN"/>
    <property type="match status" value="1"/>
</dbReference>
<dbReference type="GO" id="GO:0005634">
    <property type="term" value="C:nucleus"/>
    <property type="evidence" value="ECO:0007669"/>
    <property type="project" value="UniProtKB-SubCell"/>
</dbReference>
<feature type="compositionally biased region" description="Polar residues" evidence="3">
    <location>
        <begin position="149"/>
        <end position="176"/>
    </location>
</feature>
<evidence type="ECO:0000256" key="1">
    <source>
        <dbReference type="ARBA" id="ARBA00004123"/>
    </source>
</evidence>
<dbReference type="Gene3D" id="2.30.29.30">
    <property type="entry name" value="Pleckstrin-homology domain (PH domain)/Phosphotyrosine-binding domain (PTB)"/>
    <property type="match status" value="1"/>
</dbReference>
<evidence type="ECO:0000313" key="7">
    <source>
        <dbReference type="Proteomes" id="UP000309601"/>
    </source>
</evidence>
<comment type="caution">
    <text evidence="5">The sequence shown here is derived from an EMBL/GenBank/DDBJ whole genome shotgun (WGS) entry which is preliminary data.</text>
</comment>
<feature type="domain" description="RanBD1" evidence="4">
    <location>
        <begin position="169"/>
        <end position="260"/>
    </location>
</feature>
<feature type="region of interest" description="Disordered" evidence="3">
    <location>
        <begin position="44"/>
        <end position="103"/>
    </location>
</feature>
<reference evidence="7 8" key="1">
    <citation type="submission" date="2019-03" db="EMBL/GenBank/DDBJ databases">
        <title>Sequencing 25 genomes of Wallemia mellicola.</title>
        <authorList>
            <person name="Gostincar C."/>
        </authorList>
    </citation>
    <scope>NUCLEOTIDE SEQUENCE [LARGE SCALE GENOMIC DNA]</scope>
    <source>
        <strain evidence="6 7">EXF-1274</strain>
        <strain evidence="5 8">EXF-6152</strain>
    </source>
</reference>
<evidence type="ECO:0000313" key="8">
    <source>
        <dbReference type="Proteomes" id="UP000310685"/>
    </source>
</evidence>
<dbReference type="Proteomes" id="UP000309601">
    <property type="component" value="Unassembled WGS sequence"/>
</dbReference>
<dbReference type="Proteomes" id="UP000310685">
    <property type="component" value="Unassembled WGS sequence"/>
</dbReference>
<dbReference type="PANTHER" id="PTHR23138:SF142">
    <property type="entry name" value="RAN-BINDING PROTEIN 3B-RELATED"/>
    <property type="match status" value="1"/>
</dbReference>
<dbReference type="SUPFAM" id="SSF50729">
    <property type="entry name" value="PH domain-like"/>
    <property type="match status" value="1"/>
</dbReference>
<accession>A0A4T0P9S2</accession>
<feature type="compositionally biased region" description="Basic and acidic residues" evidence="3">
    <location>
        <begin position="305"/>
        <end position="340"/>
    </location>
</feature>
<feature type="region of interest" description="Disordered" evidence="3">
    <location>
        <begin position="303"/>
        <end position="366"/>
    </location>
</feature>
<dbReference type="SMART" id="SM00160">
    <property type="entry name" value="RanBD"/>
    <property type="match status" value="1"/>
</dbReference>
<evidence type="ECO:0000256" key="2">
    <source>
        <dbReference type="ARBA" id="ARBA00023242"/>
    </source>
</evidence>
<feature type="region of interest" description="Disordered" evidence="3">
    <location>
        <begin position="117"/>
        <end position="136"/>
    </location>
</feature>
<evidence type="ECO:0000313" key="5">
    <source>
        <dbReference type="EMBL" id="TIB80866.1"/>
    </source>
</evidence>
<proteinExistence type="predicted"/>
<feature type="region of interest" description="Disordered" evidence="3">
    <location>
        <begin position="1"/>
        <end position="31"/>
    </location>
</feature>
<dbReference type="InterPro" id="IPR011993">
    <property type="entry name" value="PH-like_dom_sf"/>
</dbReference>
<dbReference type="InterPro" id="IPR000156">
    <property type="entry name" value="Ran_bind_dom"/>
</dbReference>
<dbReference type="EMBL" id="SPRW01000061">
    <property type="protein sequence ID" value="TIC61471.1"/>
    <property type="molecule type" value="Genomic_DNA"/>
</dbReference>
<feature type="compositionally biased region" description="Basic and acidic residues" evidence="3">
    <location>
        <begin position="61"/>
        <end position="95"/>
    </location>
</feature>
<dbReference type="Pfam" id="PF00638">
    <property type="entry name" value="Ran_BP1"/>
    <property type="match status" value="1"/>
</dbReference>
<dbReference type="AlphaFoldDB" id="A0A4T0P9S2"/>
<feature type="compositionally biased region" description="Basic and acidic residues" evidence="3">
    <location>
        <begin position="347"/>
        <end position="366"/>
    </location>
</feature>
<feature type="region of interest" description="Disordered" evidence="3">
    <location>
        <begin position="144"/>
        <end position="180"/>
    </location>
</feature>
<name>A0A4T0P9S2_9BASI</name>